<organism evidence="4 5">
    <name type="scientific">Pontibacter aquaedesilientis</name>
    <dbReference type="NCBI Taxonomy" id="2766980"/>
    <lineage>
        <taxon>Bacteria</taxon>
        <taxon>Pseudomonadati</taxon>
        <taxon>Bacteroidota</taxon>
        <taxon>Cytophagia</taxon>
        <taxon>Cytophagales</taxon>
        <taxon>Hymenobacteraceae</taxon>
        <taxon>Pontibacter</taxon>
    </lineage>
</organism>
<dbReference type="SUPFAM" id="SSF52317">
    <property type="entry name" value="Class I glutamine amidotransferase-like"/>
    <property type="match status" value="1"/>
</dbReference>
<feature type="domain" description="PA14" evidence="3">
    <location>
        <begin position="127"/>
        <end position="265"/>
    </location>
</feature>
<dbReference type="Pfam" id="PF07532">
    <property type="entry name" value="Big_4"/>
    <property type="match status" value="1"/>
</dbReference>
<dbReference type="EMBL" id="JACXAJ010000011">
    <property type="protein sequence ID" value="MBD1398871.1"/>
    <property type="molecule type" value="Genomic_DNA"/>
</dbReference>
<dbReference type="InterPro" id="IPR011658">
    <property type="entry name" value="PA14_dom"/>
</dbReference>
<dbReference type="PANTHER" id="PTHR24273:SF32">
    <property type="entry name" value="HYALIN"/>
    <property type="match status" value="1"/>
</dbReference>
<dbReference type="PROSITE" id="PS51820">
    <property type="entry name" value="PA14"/>
    <property type="match status" value="1"/>
</dbReference>
<feature type="domain" description="HYR" evidence="2">
    <location>
        <begin position="502"/>
        <end position="583"/>
    </location>
</feature>
<feature type="domain" description="HYR" evidence="2">
    <location>
        <begin position="1520"/>
        <end position="1600"/>
    </location>
</feature>
<dbReference type="RefSeq" id="WP_191185002.1">
    <property type="nucleotide sequence ID" value="NZ_JACXAJ010000011.1"/>
</dbReference>
<feature type="domain" description="HYR" evidence="2">
    <location>
        <begin position="339"/>
        <end position="423"/>
    </location>
</feature>
<name>A0ABR7XKQ5_9BACT</name>
<dbReference type="Gene3D" id="3.90.182.10">
    <property type="entry name" value="Toxin - Anthrax Protective Antigen,domain 1"/>
    <property type="match status" value="1"/>
</dbReference>
<dbReference type="PANTHER" id="PTHR24273">
    <property type="entry name" value="FI04643P-RELATED"/>
    <property type="match status" value="1"/>
</dbReference>
<dbReference type="Pfam" id="PF13585">
    <property type="entry name" value="CHU_C"/>
    <property type="match status" value="1"/>
</dbReference>
<dbReference type="InterPro" id="IPR026341">
    <property type="entry name" value="T9SS_type_B"/>
</dbReference>
<dbReference type="PROSITE" id="PS50825">
    <property type="entry name" value="HYR"/>
    <property type="match status" value="3"/>
</dbReference>
<dbReference type="InterPro" id="IPR003410">
    <property type="entry name" value="HYR_dom"/>
</dbReference>
<keyword evidence="5" id="KW-1185">Reference proteome</keyword>
<dbReference type="Gene3D" id="2.60.40.10">
    <property type="entry name" value="Immunoglobulins"/>
    <property type="match status" value="5"/>
</dbReference>
<dbReference type="SMART" id="SM00758">
    <property type="entry name" value="PA14"/>
    <property type="match status" value="1"/>
</dbReference>
<sequence>MHLIAENIYIGIKFLSWTENNQGGGFSYERTTQCGAVSGDNNAPVAVAKALVVTADGSCQGTAIAQAFDNGSSDADGDALTFSVSPVGPYASGVTNVTFTVTDCQGASSSVATTITVEDETAPYLSGVVGEIKADYYSGTNFNTFKYSEVVSEINKDWGVGSPNASVLGNDYFSIRYTAQFRAPVTGTYTFRTLTDDGVRLWVNNTQVISQWIEMSPTSLVGTIELSAGQTVPVVMEYFENGGGALAQLSYTAPGATEVVFKTDAPSCKDVTLVLDNAGKATLSAADVDGGYEDNCGIASRTLSQSVFTGEDLGVKSVVLTISDAAGNSSTCTVKVTVVDNTAPVFTSTQENATVALGDNCQATLTDYAALATATDNSGSVTITQSPAVGTALAKDVATTVTLTAEDASGNKVTQNFTVTAKDQTAPIAKAKNITVQLSASNTATITADQVNDGSSDNCAIERLALDKTSFDCSNVGIENTVTLTVTDANGNVSTATAVVTVEEKTAPSITAPSAVSVSTDAGKSFASNVTLGTPTTSDNCSVASVTNNAPATFPFGSTTVTWTVTDGSGNKTTATQLVTVKDTEAPVPNVANLPKATGECVVTLTAPTATDNTAGTITGTTSAPLEYRQQGTYTITWTYNDGQGNITSQTQDVEVKDVTAPVFAAVTSISKNSDFDKCGATITYSTPVATDNCSTTAGRKVLLIWDVINTHTTSLKNALTAAGMEVTLSTTKESEYDGTNPSLTEFDAVIHLNGETYSIAMPIAGQNALVDFVINKGKTYITNEWSAYEVDASQSMTAMNDIVVLNRTGGFTDISTYTMVAEQSGHPLMSGITASFTLPRGGGNGGDARVYSSNQPLVLMTSAQGAAVAVREFSNGGKAIGFQHAGNYSSFPILSDENVQKLYLNAVKYSNSDNIAVTQIAGLPSGSLFPIGVTKNTFEAKDSEGNTSTISFDVTIEDKTAPVAKTKNLTVQLDAAGKATITTEQINNSSTDNCTIASLSLDKTSFDCSNVGNNNVTLTVTDANGNSSTATAVVTVEDKIVPIAKAKNITVQLDATGKATITADQIDNGSSDNCAIKSLSLDKTSFDCSNVGKENTVTLTVTDESGNSSTATAVVAVEDMTAPVTKAKSITVQLDATGKATITADQVNDGSLDNCAIERLALDKTSFDCSNLGANDVTLTVTDMSGNTSTATIKVTVEDKIAPIARTKNITAQLDASGKGTITPEMINDGSSDICGDVTLALSKATFDCSNVGENTVTLTVTDKGNNVSTATAVVTIVDNTAPIAVAKDIRVILEANGTATIAASDINNGSNDACGIKSLSLDKTSFDCSHIGANTVILTVTDANDNVSTATATVTIVDNTAPIAKAQNITVQLDANGTATITADQIDNGSTDACGIKSLTLDKTSFDCSNVGPNTVTLTVTDVNNNVSTATAVVTVEDKTAPIAKAQNITVKLGANGTATITADQINNGSTDNCAIASLNLDKTSFDCSNVDKENTVTLTVTDESGNSSTATAIVTVEDKTAPTITAPAAVTVNVDPGKNTASNVNLGNPTIADNCSGAKATNDAPAVYPTGVTTVTWTVIDASGNKATATQTVTVLRNITSVATPTGLTVPIRTSYASLALPAKVTVTYSDGNSESISVNWAQGNYNGMVAGTYILTGQLVLPSGTTNVDNRTASITVVVEPNKVPTALAFSATTFKPDAQANEVIGTLTTTDPDDTEFVYTLVSGAGDSQNSLFEIRGDKVYLKSNKGLSGMTSFSIRVRSTDPYNNTIERSFTLTKEAYAKTEDQLKIVNAFSPNGDGINDNWTIPELRFYNQVNIQVFDRSGVRVFETSNPETGWDGRGPNGQILNGAFLYIVEVKDINWVKRGVVTILKK</sequence>
<gene>
    <name evidence="4" type="ORF">H9Q13_17005</name>
</gene>
<proteinExistence type="predicted"/>
<keyword evidence="1" id="KW-0677">Repeat</keyword>
<dbReference type="Pfam" id="PF07691">
    <property type="entry name" value="PA14"/>
    <property type="match status" value="1"/>
</dbReference>
<dbReference type="NCBIfam" id="TIGR04131">
    <property type="entry name" value="Bac_Flav_CTERM"/>
    <property type="match status" value="1"/>
</dbReference>
<comment type="caution">
    <text evidence="4">The sequence shown here is derived from an EMBL/GenBank/DDBJ whole genome shotgun (WGS) entry which is preliminary data.</text>
</comment>
<dbReference type="Proteomes" id="UP000625551">
    <property type="component" value="Unassembled WGS sequence"/>
</dbReference>
<evidence type="ECO:0000313" key="4">
    <source>
        <dbReference type="EMBL" id="MBD1398871.1"/>
    </source>
</evidence>
<dbReference type="InterPro" id="IPR011081">
    <property type="entry name" value="Big_4"/>
</dbReference>
<evidence type="ECO:0000256" key="1">
    <source>
        <dbReference type="ARBA" id="ARBA00022737"/>
    </source>
</evidence>
<protein>
    <submittedName>
        <fullName evidence="4">HYR domain-containing protein</fullName>
    </submittedName>
</protein>
<reference evidence="4 5" key="1">
    <citation type="submission" date="2020-09" db="EMBL/GenBank/DDBJ databases">
        <title>Genome sequencing and assembly of Pontibacter sp.</title>
        <authorList>
            <person name="Chhetri G."/>
        </authorList>
    </citation>
    <scope>NUCLEOTIDE SEQUENCE [LARGE SCALE GENOMIC DNA]</scope>
    <source>
        <strain evidence="4 5">JH31</strain>
    </source>
</reference>
<dbReference type="InterPro" id="IPR037524">
    <property type="entry name" value="PA14/GLEYA"/>
</dbReference>
<dbReference type="SUPFAM" id="SSF56988">
    <property type="entry name" value="Anthrax protective antigen"/>
    <property type="match status" value="1"/>
</dbReference>
<dbReference type="InterPro" id="IPR029062">
    <property type="entry name" value="Class_I_gatase-like"/>
</dbReference>
<dbReference type="InterPro" id="IPR013783">
    <property type="entry name" value="Ig-like_fold"/>
</dbReference>
<dbReference type="Gene3D" id="3.40.50.880">
    <property type="match status" value="1"/>
</dbReference>
<evidence type="ECO:0000313" key="5">
    <source>
        <dbReference type="Proteomes" id="UP000625551"/>
    </source>
</evidence>
<evidence type="ECO:0000259" key="3">
    <source>
        <dbReference type="PROSITE" id="PS51820"/>
    </source>
</evidence>
<accession>A0ABR7XKQ5</accession>
<dbReference type="Pfam" id="PF02494">
    <property type="entry name" value="HYR"/>
    <property type="match status" value="2"/>
</dbReference>
<evidence type="ECO:0000259" key="2">
    <source>
        <dbReference type="PROSITE" id="PS50825"/>
    </source>
</evidence>